<evidence type="ECO:0000313" key="1">
    <source>
        <dbReference type="EMBL" id="CAB4195223.1"/>
    </source>
</evidence>
<protein>
    <submittedName>
        <fullName evidence="1">Uncharacterized protein</fullName>
    </submittedName>
</protein>
<accession>A0A6J5RDC2</accession>
<name>A0A6J5RDC2_9CAUD</name>
<reference evidence="1" key="1">
    <citation type="submission" date="2020-05" db="EMBL/GenBank/DDBJ databases">
        <authorList>
            <person name="Chiriac C."/>
            <person name="Salcher M."/>
            <person name="Ghai R."/>
            <person name="Kavagutti S V."/>
        </authorList>
    </citation>
    <scope>NUCLEOTIDE SEQUENCE</scope>
</reference>
<proteinExistence type="predicted"/>
<gene>
    <name evidence="1" type="ORF">UFOVP1298_2</name>
</gene>
<sequence length="100" mass="11174">MATRKPRETTSARREALREEHAVVVREKIQTTKLVGVLEDYALGKVSKMTGTRLKAIEMLLDKTLPNLASVKHEVDAKQVVFLIDTSFDDYTNNSVPTTG</sequence>
<organism evidence="1">
    <name type="scientific">uncultured Caudovirales phage</name>
    <dbReference type="NCBI Taxonomy" id="2100421"/>
    <lineage>
        <taxon>Viruses</taxon>
        <taxon>Duplodnaviria</taxon>
        <taxon>Heunggongvirae</taxon>
        <taxon>Uroviricota</taxon>
        <taxon>Caudoviricetes</taxon>
        <taxon>Peduoviridae</taxon>
        <taxon>Maltschvirus</taxon>
        <taxon>Maltschvirus maltsch</taxon>
    </lineage>
</organism>
<dbReference type="EMBL" id="LR797250">
    <property type="protein sequence ID" value="CAB4195223.1"/>
    <property type="molecule type" value="Genomic_DNA"/>
</dbReference>